<sequence>MTEKRELVDVDTQSPRALLQTVWFQISIYFGKRGRENQSSLKKSMLRLVKTADSQEYFELNRSEPGAVLTSKNHTGGLDGSEDHSD</sequence>
<evidence type="ECO:0000313" key="2">
    <source>
        <dbReference type="Proteomes" id="UP001152795"/>
    </source>
</evidence>
<evidence type="ECO:0000313" key="1">
    <source>
        <dbReference type="EMBL" id="CAB3993854.1"/>
    </source>
</evidence>
<dbReference type="EMBL" id="CACRXK020002339">
    <property type="protein sequence ID" value="CAB3993854.1"/>
    <property type="molecule type" value="Genomic_DNA"/>
</dbReference>
<gene>
    <name evidence="1" type="ORF">PACLA_8A007933</name>
</gene>
<feature type="non-terminal residue" evidence="1">
    <location>
        <position position="86"/>
    </location>
</feature>
<accession>A0A7D9HYF2</accession>
<name>A0A7D9HYF2_PARCT</name>
<proteinExistence type="predicted"/>
<dbReference type="OrthoDB" id="5975452at2759"/>
<reference evidence="1" key="1">
    <citation type="submission" date="2020-04" db="EMBL/GenBank/DDBJ databases">
        <authorList>
            <person name="Alioto T."/>
            <person name="Alioto T."/>
            <person name="Gomez Garrido J."/>
        </authorList>
    </citation>
    <scope>NUCLEOTIDE SEQUENCE</scope>
    <source>
        <strain evidence="1">A484AB</strain>
    </source>
</reference>
<organism evidence="1 2">
    <name type="scientific">Paramuricea clavata</name>
    <name type="common">Red gorgonian</name>
    <name type="synonym">Violescent sea-whip</name>
    <dbReference type="NCBI Taxonomy" id="317549"/>
    <lineage>
        <taxon>Eukaryota</taxon>
        <taxon>Metazoa</taxon>
        <taxon>Cnidaria</taxon>
        <taxon>Anthozoa</taxon>
        <taxon>Octocorallia</taxon>
        <taxon>Malacalcyonacea</taxon>
        <taxon>Plexauridae</taxon>
        <taxon>Paramuricea</taxon>
    </lineage>
</organism>
<comment type="caution">
    <text evidence="1">The sequence shown here is derived from an EMBL/GenBank/DDBJ whole genome shotgun (WGS) entry which is preliminary data.</text>
</comment>
<protein>
    <submittedName>
        <fullName evidence="1">Uncharacterized protein</fullName>
    </submittedName>
</protein>
<dbReference type="AlphaFoldDB" id="A0A7D9HYF2"/>
<keyword evidence="2" id="KW-1185">Reference proteome</keyword>
<dbReference type="Proteomes" id="UP001152795">
    <property type="component" value="Unassembled WGS sequence"/>
</dbReference>